<gene>
    <name evidence="2" type="ORF">ACRE_044560</name>
</gene>
<dbReference type="AlphaFoldDB" id="A0A086T5U7"/>
<proteinExistence type="predicted"/>
<accession>A0A086T5U7</accession>
<dbReference type="Proteomes" id="UP000029964">
    <property type="component" value="Unassembled WGS sequence"/>
</dbReference>
<dbReference type="HOGENOM" id="CLU_2557753_0_0_1"/>
<evidence type="ECO:0000256" key="1">
    <source>
        <dbReference type="SAM" id="MobiDB-lite"/>
    </source>
</evidence>
<evidence type="ECO:0000313" key="2">
    <source>
        <dbReference type="EMBL" id="KFH44729.1"/>
    </source>
</evidence>
<organism evidence="2 3">
    <name type="scientific">Hapsidospora chrysogenum (strain ATCC 11550 / CBS 779.69 / DSM 880 / IAM 14645 / JCM 23072 / IMI 49137)</name>
    <name type="common">Acremonium chrysogenum</name>
    <dbReference type="NCBI Taxonomy" id="857340"/>
    <lineage>
        <taxon>Eukaryota</taxon>
        <taxon>Fungi</taxon>
        <taxon>Dikarya</taxon>
        <taxon>Ascomycota</taxon>
        <taxon>Pezizomycotina</taxon>
        <taxon>Sordariomycetes</taxon>
        <taxon>Hypocreomycetidae</taxon>
        <taxon>Hypocreales</taxon>
        <taxon>Bionectriaceae</taxon>
        <taxon>Hapsidospora</taxon>
    </lineage>
</organism>
<evidence type="ECO:0000313" key="3">
    <source>
        <dbReference type="Proteomes" id="UP000029964"/>
    </source>
</evidence>
<comment type="caution">
    <text evidence="2">The sequence shown here is derived from an EMBL/GenBank/DDBJ whole genome shotgun (WGS) entry which is preliminary data.</text>
</comment>
<protein>
    <submittedName>
        <fullName evidence="2">Uncharacterized protein</fullName>
    </submittedName>
</protein>
<reference evidence="3" key="1">
    <citation type="journal article" date="2014" name="Genome Announc.">
        <title>Genome sequence and annotation of Acremonium chrysogenum, producer of the beta-lactam antibiotic cephalosporin C.</title>
        <authorList>
            <person name="Terfehr D."/>
            <person name="Dahlmann T.A."/>
            <person name="Specht T."/>
            <person name="Zadra I."/>
            <person name="Kuernsteiner H."/>
            <person name="Kueck U."/>
        </authorList>
    </citation>
    <scope>NUCLEOTIDE SEQUENCE [LARGE SCALE GENOMIC DNA]</scope>
    <source>
        <strain evidence="3">ATCC 11550 / CBS 779.69 / DSM 880 / IAM 14645 / JCM 23072 / IMI 49137</strain>
    </source>
</reference>
<feature type="region of interest" description="Disordered" evidence="1">
    <location>
        <begin position="49"/>
        <end position="82"/>
    </location>
</feature>
<sequence length="82" mass="8755">MGAGQASRCVARVEDVEIYWLVSHDGQLYASRPRTLSIPAFASAPRRASPLASRTLRESESADAPSRGRIACGQSHGDDVGK</sequence>
<name>A0A086T5U7_HAPC1</name>
<keyword evidence="3" id="KW-1185">Reference proteome</keyword>
<dbReference type="EMBL" id="JPKY01000043">
    <property type="protein sequence ID" value="KFH44729.1"/>
    <property type="molecule type" value="Genomic_DNA"/>
</dbReference>